<dbReference type="HAMAP" id="MF_00736">
    <property type="entry name" value="Ribosomal_uL11"/>
    <property type="match status" value="1"/>
</dbReference>
<evidence type="ECO:0000256" key="3">
    <source>
        <dbReference type="ARBA" id="ARBA00023274"/>
    </source>
</evidence>
<dbReference type="Pfam" id="PF03946">
    <property type="entry name" value="Ribosomal_L11_N"/>
    <property type="match status" value="1"/>
</dbReference>
<dbReference type="InterPro" id="IPR006519">
    <property type="entry name" value="Ribosomal_uL11_bac-typ"/>
</dbReference>
<dbReference type="NCBIfam" id="TIGR01632">
    <property type="entry name" value="L11_bact"/>
    <property type="match status" value="1"/>
</dbReference>
<name>A0A0D3IC32_EMIH1</name>
<feature type="domain" description="Large ribosomal subunit protein uL11 C-terminal" evidence="6">
    <location>
        <begin position="74"/>
        <end position="144"/>
    </location>
</feature>
<dbReference type="HOGENOM" id="CLU_074237_1_0_1"/>
<evidence type="ECO:0000256" key="1">
    <source>
        <dbReference type="ARBA" id="ARBA00010537"/>
    </source>
</evidence>
<sequence length="161" mass="17644">MYMSRLTSTFRLTLGACQASPAPPVGSALGQRGLNLMNFCKEFNDRTAAYAPGTPMQVEVRSYADRTFDFDVSTPLSSYFLKKAAGVEKGTSKPGIEWVGSISVKEIYEIAKVKMTDRKLQERSNLRTMCKSLAAQCRSIGLKVYDPRELVGADAGGERSV</sequence>
<dbReference type="InterPro" id="IPR020784">
    <property type="entry name" value="Ribosomal_uL11_N"/>
</dbReference>
<feature type="domain" description="Large ribosomal subunit protein uL11 N-terminal" evidence="7">
    <location>
        <begin position="11"/>
        <end position="68"/>
    </location>
</feature>
<dbReference type="Proteomes" id="UP000013827">
    <property type="component" value="Unassembled WGS sequence"/>
</dbReference>
<evidence type="ECO:0000256" key="5">
    <source>
        <dbReference type="RuleBase" id="RU003978"/>
    </source>
</evidence>
<dbReference type="InterPro" id="IPR020783">
    <property type="entry name" value="Ribosomal_uL11_C"/>
</dbReference>
<dbReference type="Gene3D" id="3.30.1550.10">
    <property type="entry name" value="Ribosomal protein L11/L12, N-terminal domain"/>
    <property type="match status" value="1"/>
</dbReference>
<organism evidence="8 9">
    <name type="scientific">Emiliania huxleyi (strain CCMP1516)</name>
    <dbReference type="NCBI Taxonomy" id="280463"/>
    <lineage>
        <taxon>Eukaryota</taxon>
        <taxon>Haptista</taxon>
        <taxon>Haptophyta</taxon>
        <taxon>Prymnesiophyceae</taxon>
        <taxon>Isochrysidales</taxon>
        <taxon>Noelaerhabdaceae</taxon>
        <taxon>Emiliania</taxon>
    </lineage>
</organism>
<dbReference type="AlphaFoldDB" id="A0A0D3IC32"/>
<evidence type="ECO:0000313" key="8">
    <source>
        <dbReference type="EnsemblProtists" id="EOD08817"/>
    </source>
</evidence>
<dbReference type="InterPro" id="IPR036796">
    <property type="entry name" value="Ribosomal_uL11_N_sf"/>
</dbReference>
<dbReference type="SMART" id="SM00649">
    <property type="entry name" value="RL11"/>
    <property type="match status" value="1"/>
</dbReference>
<dbReference type="KEGG" id="ehx:EMIHUDRAFT_428219"/>
<dbReference type="GO" id="GO:0070180">
    <property type="term" value="F:large ribosomal subunit rRNA binding"/>
    <property type="evidence" value="ECO:0007669"/>
    <property type="project" value="TreeGrafter"/>
</dbReference>
<protein>
    <recommendedName>
        <fullName evidence="4">Large ribosomal subunit protein uL11m</fullName>
    </recommendedName>
</protein>
<dbReference type="eggNOG" id="KOG3257">
    <property type="taxonomic scope" value="Eukaryota"/>
</dbReference>
<dbReference type="STRING" id="2903.R1BHH6"/>
<evidence type="ECO:0000259" key="7">
    <source>
        <dbReference type="Pfam" id="PF03946"/>
    </source>
</evidence>
<dbReference type="GO" id="GO:0006412">
    <property type="term" value="P:translation"/>
    <property type="evidence" value="ECO:0007669"/>
    <property type="project" value="InterPro"/>
</dbReference>
<dbReference type="GO" id="GO:0003735">
    <property type="term" value="F:structural constituent of ribosome"/>
    <property type="evidence" value="ECO:0007669"/>
    <property type="project" value="InterPro"/>
</dbReference>
<evidence type="ECO:0000256" key="4">
    <source>
        <dbReference type="ARBA" id="ARBA00040104"/>
    </source>
</evidence>
<accession>A0A0D3IC32</accession>
<dbReference type="PANTHER" id="PTHR11661">
    <property type="entry name" value="60S RIBOSOMAL PROTEIN L12"/>
    <property type="match status" value="1"/>
</dbReference>
<dbReference type="Gene3D" id="1.10.10.250">
    <property type="entry name" value="Ribosomal protein L11, C-terminal domain"/>
    <property type="match status" value="1"/>
</dbReference>
<dbReference type="Pfam" id="PF00298">
    <property type="entry name" value="Ribosomal_L11"/>
    <property type="match status" value="1"/>
</dbReference>
<keyword evidence="2 5" id="KW-0689">Ribosomal protein</keyword>
<dbReference type="CDD" id="cd00349">
    <property type="entry name" value="Ribosomal_L11"/>
    <property type="match status" value="1"/>
</dbReference>
<dbReference type="FunFam" id="3.30.1550.10:FF:000005">
    <property type="entry name" value="50S ribosomal protein L11"/>
    <property type="match status" value="1"/>
</dbReference>
<dbReference type="SUPFAM" id="SSF46906">
    <property type="entry name" value="Ribosomal protein L11, C-terminal domain"/>
    <property type="match status" value="1"/>
</dbReference>
<reference evidence="9" key="1">
    <citation type="journal article" date="2013" name="Nature">
        <title>Pan genome of the phytoplankton Emiliania underpins its global distribution.</title>
        <authorList>
            <person name="Read B.A."/>
            <person name="Kegel J."/>
            <person name="Klute M.J."/>
            <person name="Kuo A."/>
            <person name="Lefebvre S.C."/>
            <person name="Maumus F."/>
            <person name="Mayer C."/>
            <person name="Miller J."/>
            <person name="Monier A."/>
            <person name="Salamov A."/>
            <person name="Young J."/>
            <person name="Aguilar M."/>
            <person name="Claverie J.M."/>
            <person name="Frickenhaus S."/>
            <person name="Gonzalez K."/>
            <person name="Herman E.K."/>
            <person name="Lin Y.C."/>
            <person name="Napier J."/>
            <person name="Ogata H."/>
            <person name="Sarno A.F."/>
            <person name="Shmutz J."/>
            <person name="Schroeder D."/>
            <person name="de Vargas C."/>
            <person name="Verret F."/>
            <person name="von Dassow P."/>
            <person name="Valentin K."/>
            <person name="Van de Peer Y."/>
            <person name="Wheeler G."/>
            <person name="Dacks J.B."/>
            <person name="Delwiche C.F."/>
            <person name="Dyhrman S.T."/>
            <person name="Glockner G."/>
            <person name="John U."/>
            <person name="Richards T."/>
            <person name="Worden A.Z."/>
            <person name="Zhang X."/>
            <person name="Grigoriev I.V."/>
            <person name="Allen A.E."/>
            <person name="Bidle K."/>
            <person name="Borodovsky M."/>
            <person name="Bowler C."/>
            <person name="Brownlee C."/>
            <person name="Cock J.M."/>
            <person name="Elias M."/>
            <person name="Gladyshev V.N."/>
            <person name="Groth M."/>
            <person name="Guda C."/>
            <person name="Hadaegh A."/>
            <person name="Iglesias-Rodriguez M.D."/>
            <person name="Jenkins J."/>
            <person name="Jones B.M."/>
            <person name="Lawson T."/>
            <person name="Leese F."/>
            <person name="Lindquist E."/>
            <person name="Lobanov A."/>
            <person name="Lomsadze A."/>
            <person name="Malik S.B."/>
            <person name="Marsh M.E."/>
            <person name="Mackinder L."/>
            <person name="Mock T."/>
            <person name="Mueller-Roeber B."/>
            <person name="Pagarete A."/>
            <person name="Parker M."/>
            <person name="Probert I."/>
            <person name="Quesneville H."/>
            <person name="Raines C."/>
            <person name="Rensing S.A."/>
            <person name="Riano-Pachon D.M."/>
            <person name="Richier S."/>
            <person name="Rokitta S."/>
            <person name="Shiraiwa Y."/>
            <person name="Soanes D.M."/>
            <person name="van der Giezen M."/>
            <person name="Wahlund T.M."/>
            <person name="Williams B."/>
            <person name="Wilson W."/>
            <person name="Wolfe G."/>
            <person name="Wurch L.L."/>
        </authorList>
    </citation>
    <scope>NUCLEOTIDE SEQUENCE</scope>
</reference>
<evidence type="ECO:0000256" key="2">
    <source>
        <dbReference type="ARBA" id="ARBA00022980"/>
    </source>
</evidence>
<dbReference type="PANTHER" id="PTHR11661:SF1">
    <property type="entry name" value="LARGE RIBOSOMAL SUBUNIT PROTEIN UL11M"/>
    <property type="match status" value="1"/>
</dbReference>
<dbReference type="OMA" id="CKQFNAK"/>
<dbReference type="SUPFAM" id="SSF54747">
    <property type="entry name" value="Ribosomal L11/L12e N-terminal domain"/>
    <property type="match status" value="1"/>
</dbReference>
<reference evidence="8" key="2">
    <citation type="submission" date="2024-10" db="UniProtKB">
        <authorList>
            <consortium name="EnsemblProtists"/>
        </authorList>
    </citation>
    <scope>IDENTIFICATION</scope>
</reference>
<dbReference type="PaxDb" id="2903-EOD08817"/>
<keyword evidence="3 5" id="KW-0687">Ribonucleoprotein</keyword>
<keyword evidence="9" id="KW-1185">Reference proteome</keyword>
<comment type="similarity">
    <text evidence="1 5">Belongs to the universal ribosomal protein uL11 family.</text>
</comment>
<evidence type="ECO:0000313" key="9">
    <source>
        <dbReference type="Proteomes" id="UP000013827"/>
    </source>
</evidence>
<dbReference type="GeneID" id="17255019"/>
<dbReference type="RefSeq" id="XP_005761246.1">
    <property type="nucleotide sequence ID" value="XM_005761189.1"/>
</dbReference>
<dbReference type="EnsemblProtists" id="EOD08817">
    <property type="protein sequence ID" value="EOD08817"/>
    <property type="gene ID" value="EMIHUDRAFT_428219"/>
</dbReference>
<dbReference type="InterPro" id="IPR000911">
    <property type="entry name" value="Ribosomal_uL11"/>
</dbReference>
<dbReference type="GO" id="GO:0005762">
    <property type="term" value="C:mitochondrial large ribosomal subunit"/>
    <property type="evidence" value="ECO:0007669"/>
    <property type="project" value="TreeGrafter"/>
</dbReference>
<evidence type="ECO:0000259" key="6">
    <source>
        <dbReference type="Pfam" id="PF00298"/>
    </source>
</evidence>
<dbReference type="FunFam" id="1.10.10.250:FF:000003">
    <property type="entry name" value="Mitochondrial ribosomal protein L11"/>
    <property type="match status" value="1"/>
</dbReference>
<dbReference type="InterPro" id="IPR036769">
    <property type="entry name" value="Ribosomal_uL11_C_sf"/>
</dbReference>
<proteinExistence type="inferred from homology"/>